<accession>A0A392TGU8</accession>
<keyword evidence="2" id="KW-1185">Reference proteome</keyword>
<dbReference type="EMBL" id="LXQA010578027">
    <property type="protein sequence ID" value="MCI60238.1"/>
    <property type="molecule type" value="Genomic_DNA"/>
</dbReference>
<dbReference type="Proteomes" id="UP000265520">
    <property type="component" value="Unassembled WGS sequence"/>
</dbReference>
<organism evidence="1 2">
    <name type="scientific">Trifolium medium</name>
    <dbReference type="NCBI Taxonomy" id="97028"/>
    <lineage>
        <taxon>Eukaryota</taxon>
        <taxon>Viridiplantae</taxon>
        <taxon>Streptophyta</taxon>
        <taxon>Embryophyta</taxon>
        <taxon>Tracheophyta</taxon>
        <taxon>Spermatophyta</taxon>
        <taxon>Magnoliopsida</taxon>
        <taxon>eudicotyledons</taxon>
        <taxon>Gunneridae</taxon>
        <taxon>Pentapetalae</taxon>
        <taxon>rosids</taxon>
        <taxon>fabids</taxon>
        <taxon>Fabales</taxon>
        <taxon>Fabaceae</taxon>
        <taxon>Papilionoideae</taxon>
        <taxon>50 kb inversion clade</taxon>
        <taxon>NPAAA clade</taxon>
        <taxon>Hologalegina</taxon>
        <taxon>IRL clade</taxon>
        <taxon>Trifolieae</taxon>
        <taxon>Trifolium</taxon>
    </lineage>
</organism>
<evidence type="ECO:0000313" key="1">
    <source>
        <dbReference type="EMBL" id="MCI60238.1"/>
    </source>
</evidence>
<evidence type="ECO:0000313" key="2">
    <source>
        <dbReference type="Proteomes" id="UP000265520"/>
    </source>
</evidence>
<proteinExistence type="predicted"/>
<comment type="caution">
    <text evidence="1">The sequence shown here is derived from an EMBL/GenBank/DDBJ whole genome shotgun (WGS) entry which is preliminary data.</text>
</comment>
<sequence>MDALDGAAGLVGSGLGTGAGIVTSGFGAFGSGITKAGKFMGRTI</sequence>
<name>A0A392TGU8_9FABA</name>
<dbReference type="AlphaFoldDB" id="A0A392TGU8"/>
<feature type="non-terminal residue" evidence="1">
    <location>
        <position position="44"/>
    </location>
</feature>
<reference evidence="1 2" key="1">
    <citation type="journal article" date="2018" name="Front. Plant Sci.">
        <title>Red Clover (Trifolium pratense) and Zigzag Clover (T. medium) - A Picture of Genomic Similarities and Differences.</title>
        <authorList>
            <person name="Dluhosova J."/>
            <person name="Istvanek J."/>
            <person name="Nedelnik J."/>
            <person name="Repkova J."/>
        </authorList>
    </citation>
    <scope>NUCLEOTIDE SEQUENCE [LARGE SCALE GENOMIC DNA]</scope>
    <source>
        <strain evidence="2">cv. 10/8</strain>
        <tissue evidence="1">Leaf</tissue>
    </source>
</reference>
<protein>
    <submittedName>
        <fullName evidence="1">Synaptotagmin-5-like</fullName>
    </submittedName>
</protein>